<dbReference type="Proteomes" id="UP000054359">
    <property type="component" value="Unassembled WGS sequence"/>
</dbReference>
<dbReference type="EMBL" id="KK117727">
    <property type="protein sequence ID" value="KFM71257.1"/>
    <property type="molecule type" value="Genomic_DNA"/>
</dbReference>
<dbReference type="PANTHER" id="PTHR23278:SF19">
    <property type="entry name" value="OBSCURIN"/>
    <property type="match status" value="1"/>
</dbReference>
<dbReference type="STRING" id="407821.A0A087U1L8"/>
<dbReference type="OrthoDB" id="10006996at2759"/>
<dbReference type="AlphaFoldDB" id="A0A087U1L8"/>
<dbReference type="CDD" id="cd00096">
    <property type="entry name" value="Ig"/>
    <property type="match status" value="1"/>
</dbReference>
<dbReference type="InterPro" id="IPR036179">
    <property type="entry name" value="Ig-like_dom_sf"/>
</dbReference>
<dbReference type="PANTHER" id="PTHR23278">
    <property type="entry name" value="SIDESTEP PROTEIN"/>
    <property type="match status" value="1"/>
</dbReference>
<accession>A0A087U1L8</accession>
<evidence type="ECO:0008006" key="3">
    <source>
        <dbReference type="Google" id="ProtNLM"/>
    </source>
</evidence>
<proteinExistence type="predicted"/>
<dbReference type="SUPFAM" id="SSF48726">
    <property type="entry name" value="Immunoglobulin"/>
    <property type="match status" value="1"/>
</dbReference>
<gene>
    <name evidence="1" type="ORF">X975_03198</name>
</gene>
<sequence>MKVPIYTLDARKVPLAKAVHFPSARLGRRVHFDIHSRPPALTIDPVKGDDEGTYRCRVEYKRFRTLSYTYELKVVVPPREANIMDERGQRID</sequence>
<evidence type="ECO:0000313" key="1">
    <source>
        <dbReference type="EMBL" id="KFM71257.1"/>
    </source>
</evidence>
<reference evidence="1 2" key="1">
    <citation type="submission" date="2013-11" db="EMBL/GenBank/DDBJ databases">
        <title>Genome sequencing of Stegodyphus mimosarum.</title>
        <authorList>
            <person name="Bechsgaard J."/>
        </authorList>
    </citation>
    <scope>NUCLEOTIDE SEQUENCE [LARGE SCALE GENOMIC DNA]</scope>
</reference>
<keyword evidence="2" id="KW-1185">Reference proteome</keyword>
<protein>
    <recommendedName>
        <fullName evidence="3">Ig-like domain-containing protein</fullName>
    </recommendedName>
</protein>
<evidence type="ECO:0000313" key="2">
    <source>
        <dbReference type="Proteomes" id="UP000054359"/>
    </source>
</evidence>
<organism evidence="1 2">
    <name type="scientific">Stegodyphus mimosarum</name>
    <name type="common">African social velvet spider</name>
    <dbReference type="NCBI Taxonomy" id="407821"/>
    <lineage>
        <taxon>Eukaryota</taxon>
        <taxon>Metazoa</taxon>
        <taxon>Ecdysozoa</taxon>
        <taxon>Arthropoda</taxon>
        <taxon>Chelicerata</taxon>
        <taxon>Arachnida</taxon>
        <taxon>Araneae</taxon>
        <taxon>Araneomorphae</taxon>
        <taxon>Entelegynae</taxon>
        <taxon>Eresoidea</taxon>
        <taxon>Eresidae</taxon>
        <taxon>Stegodyphus</taxon>
    </lineage>
</organism>
<dbReference type="Gene3D" id="2.60.40.10">
    <property type="entry name" value="Immunoglobulins"/>
    <property type="match status" value="1"/>
</dbReference>
<dbReference type="InterPro" id="IPR013783">
    <property type="entry name" value="Ig-like_fold"/>
</dbReference>
<feature type="non-terminal residue" evidence="1">
    <location>
        <position position="92"/>
    </location>
</feature>
<name>A0A087U1L8_STEMI</name>